<reference evidence="1 2" key="1">
    <citation type="journal article" date="2018" name="Nat. Ecol. Evol.">
        <title>Shark genomes provide insights into elasmobranch evolution and the origin of vertebrates.</title>
        <authorList>
            <person name="Hara Y"/>
            <person name="Yamaguchi K"/>
            <person name="Onimaru K"/>
            <person name="Kadota M"/>
            <person name="Koyanagi M"/>
            <person name="Keeley SD"/>
            <person name="Tatsumi K"/>
            <person name="Tanaka K"/>
            <person name="Motone F"/>
            <person name="Kageyama Y"/>
            <person name="Nozu R"/>
            <person name="Adachi N"/>
            <person name="Nishimura O"/>
            <person name="Nakagawa R"/>
            <person name="Tanegashima C"/>
            <person name="Kiyatake I"/>
            <person name="Matsumoto R"/>
            <person name="Murakumo K"/>
            <person name="Nishida K"/>
            <person name="Terakita A"/>
            <person name="Kuratani S"/>
            <person name="Sato K"/>
            <person name="Hyodo S Kuraku.S."/>
        </authorList>
    </citation>
    <scope>NUCLEOTIDE SEQUENCE [LARGE SCALE GENOMIC DNA]</scope>
</reference>
<dbReference type="AlphaFoldDB" id="A0A401T066"/>
<name>A0A401T066_CHIPU</name>
<evidence type="ECO:0000313" key="1">
    <source>
        <dbReference type="EMBL" id="GCC36030.1"/>
    </source>
</evidence>
<dbReference type="OrthoDB" id="10409039at2759"/>
<dbReference type="Proteomes" id="UP000287033">
    <property type="component" value="Unassembled WGS sequence"/>
</dbReference>
<sequence length="144" mass="15667">MTGDTPRAAPSCAVIGCKAGLQSQWAAACPGASHLAGIKMAAGGGYLLLLTCLVGQLPLGHPRKVPQFPGGEQLKSNQLQLRRKRYNSHALYSVGDENRLKNEDAVAGHKEYYLPRPPPRMHPHVYEGAKKFLVISMQRCIHSL</sequence>
<dbReference type="EMBL" id="BEZZ01000775">
    <property type="protein sequence ID" value="GCC36030.1"/>
    <property type="molecule type" value="Genomic_DNA"/>
</dbReference>
<protein>
    <submittedName>
        <fullName evidence="1">Uncharacterized protein</fullName>
    </submittedName>
</protein>
<evidence type="ECO:0000313" key="2">
    <source>
        <dbReference type="Proteomes" id="UP000287033"/>
    </source>
</evidence>
<accession>A0A401T066</accession>
<proteinExistence type="predicted"/>
<keyword evidence="2" id="KW-1185">Reference proteome</keyword>
<organism evidence="1 2">
    <name type="scientific">Chiloscyllium punctatum</name>
    <name type="common">Brownbanded bambooshark</name>
    <name type="synonym">Hemiscyllium punctatum</name>
    <dbReference type="NCBI Taxonomy" id="137246"/>
    <lineage>
        <taxon>Eukaryota</taxon>
        <taxon>Metazoa</taxon>
        <taxon>Chordata</taxon>
        <taxon>Craniata</taxon>
        <taxon>Vertebrata</taxon>
        <taxon>Chondrichthyes</taxon>
        <taxon>Elasmobranchii</taxon>
        <taxon>Galeomorphii</taxon>
        <taxon>Galeoidea</taxon>
        <taxon>Orectolobiformes</taxon>
        <taxon>Hemiscylliidae</taxon>
        <taxon>Chiloscyllium</taxon>
    </lineage>
</organism>
<gene>
    <name evidence="1" type="ORF">chiPu_0014521</name>
</gene>
<comment type="caution">
    <text evidence="1">The sequence shown here is derived from an EMBL/GenBank/DDBJ whole genome shotgun (WGS) entry which is preliminary data.</text>
</comment>
<dbReference type="PROSITE" id="PS51257">
    <property type="entry name" value="PROKAR_LIPOPROTEIN"/>
    <property type="match status" value="1"/>
</dbReference>